<dbReference type="InterPro" id="IPR020449">
    <property type="entry name" value="Tscrpt_reg_AraC-type_HTH"/>
</dbReference>
<evidence type="ECO:0000256" key="2">
    <source>
        <dbReference type="ARBA" id="ARBA00023125"/>
    </source>
</evidence>
<dbReference type="SMART" id="SM00342">
    <property type="entry name" value="HTH_ARAC"/>
    <property type="match status" value="1"/>
</dbReference>
<dbReference type="PANTHER" id="PTHR46796">
    <property type="entry name" value="HTH-TYPE TRANSCRIPTIONAL ACTIVATOR RHAS-RELATED"/>
    <property type="match status" value="1"/>
</dbReference>
<dbReference type="Pfam" id="PF12833">
    <property type="entry name" value="HTH_18"/>
    <property type="match status" value="1"/>
</dbReference>
<evidence type="ECO:0000313" key="7">
    <source>
        <dbReference type="Proteomes" id="UP001596302"/>
    </source>
</evidence>
<dbReference type="InterPro" id="IPR018062">
    <property type="entry name" value="HTH_AraC-typ_CS"/>
</dbReference>
<sequence length="381" mass="41214">MHRAPGPRAHGRTGTVERNRGHAALFDGGVEREVAVRDGEFWTTDGQAGDLTDQWQQMLSATHLPWAVQIPEPDDGRPFEAWIRRLWIDDLALVDCECGPCSGTRQRRQISGTDGEFVVVLITRGGRETVSQAAAEADLQPGDAVVWDSTVPARFRVWERLSKRSLLIPHAALDELSGRAWFSAGVMLDGRLPATRLLTTYLDTLSEALSGLSPAAVAAARNATLELFIGAVRAEGDVTTAGAARPALRAAMERWIDRHLLDDSLSPTAVAAAHGVSIRTVNRIFNATGQTVGEVVRVRRLARARKELAESDRPIAAIAHRWGFSDSSHFSRSFKAHYGSSPTDYRGAVRAAGGVPVHGRVATVQAAETVGDETRITVARG</sequence>
<proteinExistence type="predicted"/>
<gene>
    <name evidence="6" type="ORF">ACFQE5_17155</name>
</gene>
<dbReference type="SUPFAM" id="SSF46689">
    <property type="entry name" value="Homeodomain-like"/>
    <property type="match status" value="1"/>
</dbReference>
<dbReference type="Pfam" id="PF14525">
    <property type="entry name" value="AraC_binding_2"/>
    <property type="match status" value="1"/>
</dbReference>
<dbReference type="PROSITE" id="PS00041">
    <property type="entry name" value="HTH_ARAC_FAMILY_1"/>
    <property type="match status" value="1"/>
</dbReference>
<dbReference type="Proteomes" id="UP001596302">
    <property type="component" value="Unassembled WGS sequence"/>
</dbReference>
<dbReference type="RefSeq" id="WP_379586346.1">
    <property type="nucleotide sequence ID" value="NZ_JBHSQW010000035.1"/>
</dbReference>
<keyword evidence="3" id="KW-0804">Transcription</keyword>
<evidence type="ECO:0000256" key="4">
    <source>
        <dbReference type="SAM" id="MobiDB-lite"/>
    </source>
</evidence>
<feature type="region of interest" description="Disordered" evidence="4">
    <location>
        <begin position="1"/>
        <end position="22"/>
    </location>
</feature>
<dbReference type="PANTHER" id="PTHR46796:SF6">
    <property type="entry name" value="ARAC SUBFAMILY"/>
    <property type="match status" value="1"/>
</dbReference>
<evidence type="ECO:0000256" key="1">
    <source>
        <dbReference type="ARBA" id="ARBA00023015"/>
    </source>
</evidence>
<name>A0ABW1J520_9PSEU</name>
<feature type="compositionally biased region" description="Basic residues" evidence="4">
    <location>
        <begin position="1"/>
        <end position="11"/>
    </location>
</feature>
<reference evidence="7" key="1">
    <citation type="journal article" date="2019" name="Int. J. Syst. Evol. Microbiol.">
        <title>The Global Catalogue of Microorganisms (GCM) 10K type strain sequencing project: providing services to taxonomists for standard genome sequencing and annotation.</title>
        <authorList>
            <consortium name="The Broad Institute Genomics Platform"/>
            <consortium name="The Broad Institute Genome Sequencing Center for Infectious Disease"/>
            <person name="Wu L."/>
            <person name="Ma J."/>
        </authorList>
    </citation>
    <scope>NUCLEOTIDE SEQUENCE [LARGE SCALE GENOMIC DNA]</scope>
    <source>
        <strain evidence="7">CCM 8391</strain>
    </source>
</reference>
<accession>A0ABW1J520</accession>
<keyword evidence="1" id="KW-0805">Transcription regulation</keyword>
<dbReference type="EMBL" id="JBHSQW010000035">
    <property type="protein sequence ID" value="MFC5995938.1"/>
    <property type="molecule type" value="Genomic_DNA"/>
</dbReference>
<organism evidence="6 7">
    <name type="scientific">Pseudonocardia hispaniensis</name>
    <dbReference type="NCBI Taxonomy" id="904933"/>
    <lineage>
        <taxon>Bacteria</taxon>
        <taxon>Bacillati</taxon>
        <taxon>Actinomycetota</taxon>
        <taxon>Actinomycetes</taxon>
        <taxon>Pseudonocardiales</taxon>
        <taxon>Pseudonocardiaceae</taxon>
        <taxon>Pseudonocardia</taxon>
    </lineage>
</organism>
<evidence type="ECO:0000313" key="6">
    <source>
        <dbReference type="EMBL" id="MFC5995938.1"/>
    </source>
</evidence>
<dbReference type="PRINTS" id="PR00032">
    <property type="entry name" value="HTHARAC"/>
</dbReference>
<protein>
    <submittedName>
        <fullName evidence="6">Helix-turn-helix domain-containing protein</fullName>
    </submittedName>
</protein>
<dbReference type="InterPro" id="IPR018060">
    <property type="entry name" value="HTH_AraC"/>
</dbReference>
<keyword evidence="7" id="KW-1185">Reference proteome</keyword>
<dbReference type="PROSITE" id="PS01124">
    <property type="entry name" value="HTH_ARAC_FAMILY_2"/>
    <property type="match status" value="1"/>
</dbReference>
<dbReference type="InterPro" id="IPR009057">
    <property type="entry name" value="Homeodomain-like_sf"/>
</dbReference>
<dbReference type="Gene3D" id="1.10.10.60">
    <property type="entry name" value="Homeodomain-like"/>
    <property type="match status" value="1"/>
</dbReference>
<evidence type="ECO:0000256" key="3">
    <source>
        <dbReference type="ARBA" id="ARBA00023163"/>
    </source>
</evidence>
<dbReference type="InterPro" id="IPR035418">
    <property type="entry name" value="AraC-bd_2"/>
</dbReference>
<feature type="domain" description="HTH araC/xylS-type" evidence="5">
    <location>
        <begin position="250"/>
        <end position="348"/>
    </location>
</feature>
<keyword evidence="2" id="KW-0238">DNA-binding</keyword>
<comment type="caution">
    <text evidence="6">The sequence shown here is derived from an EMBL/GenBank/DDBJ whole genome shotgun (WGS) entry which is preliminary data.</text>
</comment>
<dbReference type="InterPro" id="IPR050204">
    <property type="entry name" value="AraC_XylS_family_regulators"/>
</dbReference>
<evidence type="ECO:0000259" key="5">
    <source>
        <dbReference type="PROSITE" id="PS01124"/>
    </source>
</evidence>